<dbReference type="KEGG" id="llh:I41_33590"/>
<dbReference type="Pfam" id="PF14559">
    <property type="entry name" value="TPR_19"/>
    <property type="match status" value="1"/>
</dbReference>
<dbReference type="PANTHER" id="PTHR12788">
    <property type="entry name" value="PROTEIN-TYROSINE SULFOTRANSFERASE 2"/>
    <property type="match status" value="1"/>
</dbReference>
<dbReference type="InterPro" id="IPR026634">
    <property type="entry name" value="TPST-like"/>
</dbReference>
<gene>
    <name evidence="4" type="ORF">I41_33590</name>
</gene>
<evidence type="ECO:0000256" key="1">
    <source>
        <dbReference type="ARBA" id="ARBA00022679"/>
    </source>
</evidence>
<reference evidence="4 5" key="1">
    <citation type="submission" date="2019-02" db="EMBL/GenBank/DDBJ databases">
        <title>Deep-cultivation of Planctomycetes and their phenomic and genomic characterization uncovers novel biology.</title>
        <authorList>
            <person name="Wiegand S."/>
            <person name="Jogler M."/>
            <person name="Boedeker C."/>
            <person name="Pinto D."/>
            <person name="Vollmers J."/>
            <person name="Rivas-Marin E."/>
            <person name="Kohn T."/>
            <person name="Peeters S.H."/>
            <person name="Heuer A."/>
            <person name="Rast P."/>
            <person name="Oberbeckmann S."/>
            <person name="Bunk B."/>
            <person name="Jeske O."/>
            <person name="Meyerdierks A."/>
            <person name="Storesund J.E."/>
            <person name="Kallscheuer N."/>
            <person name="Luecker S."/>
            <person name="Lage O.M."/>
            <person name="Pohl T."/>
            <person name="Merkel B.J."/>
            <person name="Hornburger P."/>
            <person name="Mueller R.-W."/>
            <person name="Bruemmer F."/>
            <person name="Labrenz M."/>
            <person name="Spormann A.M."/>
            <person name="Op den Camp H."/>
            <person name="Overmann J."/>
            <person name="Amann R."/>
            <person name="Jetten M.S.M."/>
            <person name="Mascher T."/>
            <person name="Medema M.H."/>
            <person name="Devos D.P."/>
            <person name="Kaster A.-K."/>
            <person name="Ovreas L."/>
            <person name="Rohde M."/>
            <person name="Galperin M.Y."/>
            <person name="Jogler C."/>
        </authorList>
    </citation>
    <scope>NUCLEOTIDE SEQUENCE [LARGE SCALE GENOMIC DNA]</scope>
    <source>
        <strain evidence="4 5">I41</strain>
    </source>
</reference>
<evidence type="ECO:0000256" key="2">
    <source>
        <dbReference type="PROSITE-ProRule" id="PRU00339"/>
    </source>
</evidence>
<dbReference type="Proteomes" id="UP000317909">
    <property type="component" value="Chromosome"/>
</dbReference>
<proteinExistence type="predicted"/>
<dbReference type="SMART" id="SM00028">
    <property type="entry name" value="TPR"/>
    <property type="match status" value="5"/>
</dbReference>
<keyword evidence="1 4" id="KW-0808">Transferase</keyword>
<evidence type="ECO:0000256" key="3">
    <source>
        <dbReference type="SAM" id="MobiDB-lite"/>
    </source>
</evidence>
<accession>A0A517U0L6</accession>
<dbReference type="SUPFAM" id="SSF52540">
    <property type="entry name" value="P-loop containing nucleoside triphosphate hydrolases"/>
    <property type="match status" value="1"/>
</dbReference>
<feature type="repeat" description="TPR" evidence="2">
    <location>
        <begin position="34"/>
        <end position="67"/>
    </location>
</feature>
<protein>
    <submittedName>
        <fullName evidence="4">Sulfotransferase domain protein</fullName>
    </submittedName>
</protein>
<keyword evidence="2" id="KW-0802">TPR repeat</keyword>
<dbReference type="Pfam" id="PF13469">
    <property type="entry name" value="Sulfotransfer_3"/>
    <property type="match status" value="1"/>
</dbReference>
<sequence length="543" mass="61593">MARRSNQPPRKPTKLSGKSGSASWSNGSARRHLPDVRIDRAQDAWAARQFDEAIRLYESALARDPHNAVLLVDVARAYALRYRVDDAERLIELADRLYPADAHLQQMLGRSYVQLQQFDRAIACFERSLTLAPELPERAQILLELARMHERLHQLDAARGCAELALAAAPQLERARWQLGVCKRRLGHADAAEATWLSIIEANRAAPIVIADCWYELAMVRDKQRRFEEAYDALRQAKALLTRAAAPQREDAAAISAVSGRTVAALTLAHCERWVEEAPRLTPLPGGLALLTSHPRSGTTLLEQVLDAHSAVTSADELQVMPEMVYEPLGQYSRPGESVVDTLDRLSPDQLDPLRRTYWSSMEGALRTPLSGRMLLDKNPELTMLLPVVARLFPEMRIVFALRDPRDVVLSCYMQRLPLNAVSVHYLTLESAAEKYARTMRAWLKLRATIRNPWLEVRYEETVADLAGQARRVLEFLGLPWDDAVLDYRRRTEQKHVHSPTYEAVTKPIYASSIGRWRNYARQLEPVQKILQQYIDAFGYEAK</sequence>
<feature type="compositionally biased region" description="Polar residues" evidence="3">
    <location>
        <begin position="16"/>
        <end position="28"/>
    </location>
</feature>
<dbReference type="InterPro" id="IPR027417">
    <property type="entry name" value="P-loop_NTPase"/>
</dbReference>
<dbReference type="InterPro" id="IPR011990">
    <property type="entry name" value="TPR-like_helical_dom_sf"/>
</dbReference>
<dbReference type="SUPFAM" id="SSF48452">
    <property type="entry name" value="TPR-like"/>
    <property type="match status" value="1"/>
</dbReference>
<dbReference type="RefSeq" id="WP_145433949.1">
    <property type="nucleotide sequence ID" value="NZ_CP036339.1"/>
</dbReference>
<organism evidence="4 5">
    <name type="scientific">Lacipirellula limnantheis</name>
    <dbReference type="NCBI Taxonomy" id="2528024"/>
    <lineage>
        <taxon>Bacteria</taxon>
        <taxon>Pseudomonadati</taxon>
        <taxon>Planctomycetota</taxon>
        <taxon>Planctomycetia</taxon>
        <taxon>Pirellulales</taxon>
        <taxon>Lacipirellulaceae</taxon>
        <taxon>Lacipirellula</taxon>
    </lineage>
</organism>
<dbReference type="OrthoDB" id="9777890at2"/>
<evidence type="ECO:0000313" key="5">
    <source>
        <dbReference type="Proteomes" id="UP000317909"/>
    </source>
</evidence>
<keyword evidence="5" id="KW-1185">Reference proteome</keyword>
<dbReference type="Gene3D" id="1.25.40.10">
    <property type="entry name" value="Tetratricopeptide repeat domain"/>
    <property type="match status" value="2"/>
</dbReference>
<dbReference type="PANTHER" id="PTHR12788:SF10">
    <property type="entry name" value="PROTEIN-TYROSINE SULFOTRANSFERASE"/>
    <property type="match status" value="1"/>
</dbReference>
<evidence type="ECO:0000313" key="4">
    <source>
        <dbReference type="EMBL" id="QDT74164.1"/>
    </source>
</evidence>
<dbReference type="Gene3D" id="3.40.50.300">
    <property type="entry name" value="P-loop containing nucleotide triphosphate hydrolases"/>
    <property type="match status" value="1"/>
</dbReference>
<dbReference type="PROSITE" id="PS50005">
    <property type="entry name" value="TPR"/>
    <property type="match status" value="2"/>
</dbReference>
<dbReference type="InterPro" id="IPR019734">
    <property type="entry name" value="TPR_rpt"/>
</dbReference>
<name>A0A517U0L6_9BACT</name>
<dbReference type="EMBL" id="CP036339">
    <property type="protein sequence ID" value="QDT74164.1"/>
    <property type="molecule type" value="Genomic_DNA"/>
</dbReference>
<feature type="repeat" description="TPR" evidence="2">
    <location>
        <begin position="102"/>
        <end position="135"/>
    </location>
</feature>
<dbReference type="GO" id="GO:0008476">
    <property type="term" value="F:protein-tyrosine sulfotransferase activity"/>
    <property type="evidence" value="ECO:0007669"/>
    <property type="project" value="InterPro"/>
</dbReference>
<dbReference type="AlphaFoldDB" id="A0A517U0L6"/>
<feature type="region of interest" description="Disordered" evidence="3">
    <location>
        <begin position="1"/>
        <end position="29"/>
    </location>
</feature>